<organism evidence="1">
    <name type="scientific">Ixodes ricinus</name>
    <name type="common">Common tick</name>
    <name type="synonym">Acarus ricinus</name>
    <dbReference type="NCBI Taxonomy" id="34613"/>
    <lineage>
        <taxon>Eukaryota</taxon>
        <taxon>Metazoa</taxon>
        <taxon>Ecdysozoa</taxon>
        <taxon>Arthropoda</taxon>
        <taxon>Chelicerata</taxon>
        <taxon>Arachnida</taxon>
        <taxon>Acari</taxon>
        <taxon>Parasitiformes</taxon>
        <taxon>Ixodida</taxon>
        <taxon>Ixodoidea</taxon>
        <taxon>Ixodidae</taxon>
        <taxon>Ixodinae</taxon>
        <taxon>Ixodes</taxon>
    </lineage>
</organism>
<reference evidence="1" key="1">
    <citation type="journal article" date="2015" name="Sci. Rep.">
        <title>Tissue- and time-dependent transcription in Ixodes ricinus salivary glands and midguts when blood feeding on the vertebrate host.</title>
        <authorList>
            <person name="Kotsyfakis M."/>
            <person name="Schwarz A."/>
            <person name="Erhart J."/>
            <person name="Ribeiro J.M."/>
        </authorList>
    </citation>
    <scope>NUCLEOTIDE SEQUENCE</scope>
    <source>
        <tissue evidence="1">Salivary gland and midgut</tissue>
    </source>
</reference>
<sequence>RQTMRCWRKPAFCVKSPFQNLFVRVPPTEKHAGRTPARTSCNCAAVFFRSIKAVCLHRRHHGNERRFFECHLLAKV</sequence>
<evidence type="ECO:0000313" key="1">
    <source>
        <dbReference type="EMBL" id="JAB73778.1"/>
    </source>
</evidence>
<name>V5HJV3_IXORI</name>
<dbReference type="AlphaFoldDB" id="V5HJV3"/>
<accession>V5HJV3</accession>
<feature type="non-terminal residue" evidence="1">
    <location>
        <position position="1"/>
    </location>
</feature>
<protein>
    <submittedName>
        <fullName evidence="1">Uncharacterized protein</fullName>
    </submittedName>
</protein>
<dbReference type="EMBL" id="GANP01010690">
    <property type="protein sequence ID" value="JAB73778.1"/>
    <property type="molecule type" value="mRNA"/>
</dbReference>
<proteinExistence type="evidence at transcript level"/>